<dbReference type="EMBL" id="JAEIOT010000016">
    <property type="protein sequence ID" value="MBI9001602.1"/>
    <property type="molecule type" value="Genomic_DNA"/>
</dbReference>
<evidence type="ECO:0000313" key="2">
    <source>
        <dbReference type="EMBL" id="MBI9001602.1"/>
    </source>
</evidence>
<accession>A0ABS0W1X5</accession>
<dbReference type="RefSeq" id="WP_198737068.1">
    <property type="nucleotide sequence ID" value="NZ_JAEIOT010000016.1"/>
</dbReference>
<evidence type="ECO:0000256" key="1">
    <source>
        <dbReference type="SAM" id="Phobius"/>
    </source>
</evidence>
<organism evidence="2 3">
    <name type="scientific">Corynebacterium marambiense</name>
    <dbReference type="NCBI Taxonomy" id="2765364"/>
    <lineage>
        <taxon>Bacteria</taxon>
        <taxon>Bacillati</taxon>
        <taxon>Actinomycetota</taxon>
        <taxon>Actinomycetes</taxon>
        <taxon>Mycobacteriales</taxon>
        <taxon>Corynebacteriaceae</taxon>
        <taxon>Corynebacterium</taxon>
    </lineage>
</organism>
<keyword evidence="1" id="KW-1133">Transmembrane helix</keyword>
<keyword evidence="1" id="KW-0472">Membrane</keyword>
<sequence length="55" mass="5982">MDDEDGQSAGIVKPARPRDLPMYARLNVMGLVGLVALWMVFLGDLPVELALLAGW</sequence>
<gene>
    <name evidence="2" type="ORF">JDV76_11620</name>
</gene>
<evidence type="ECO:0000313" key="3">
    <source>
        <dbReference type="Proteomes" id="UP000625574"/>
    </source>
</evidence>
<dbReference type="Proteomes" id="UP000625574">
    <property type="component" value="Unassembled WGS sequence"/>
</dbReference>
<name>A0ABS0W1X5_9CORY</name>
<comment type="caution">
    <text evidence="2">The sequence shown here is derived from an EMBL/GenBank/DDBJ whole genome shotgun (WGS) entry which is preliminary data.</text>
</comment>
<protein>
    <submittedName>
        <fullName evidence="2">Uncharacterized protein</fullName>
    </submittedName>
</protein>
<keyword evidence="3" id="KW-1185">Reference proteome</keyword>
<proteinExistence type="predicted"/>
<keyword evidence="1" id="KW-0812">Transmembrane</keyword>
<feature type="transmembrane region" description="Helical" evidence="1">
    <location>
        <begin position="23"/>
        <end position="41"/>
    </location>
</feature>
<reference evidence="2 3" key="1">
    <citation type="submission" date="2020-12" db="EMBL/GenBank/DDBJ databases">
        <title>Genome public.</title>
        <authorList>
            <person name="Sun Q."/>
        </authorList>
    </citation>
    <scope>NUCLEOTIDE SEQUENCE [LARGE SCALE GENOMIC DNA]</scope>
    <source>
        <strain evidence="2 3">CCM 8864</strain>
    </source>
</reference>